<evidence type="ECO:0000256" key="1">
    <source>
        <dbReference type="ARBA" id="ARBA00006754"/>
    </source>
</evidence>
<protein>
    <submittedName>
        <fullName evidence="3">DNA-binding PucR family transcriptional regulator</fullName>
    </submittedName>
</protein>
<reference evidence="3 4" key="1">
    <citation type="submission" date="2019-03" db="EMBL/GenBank/DDBJ databases">
        <title>Genomic Encyclopedia of Type Strains, Phase III (KMG-III): the genomes of soil and plant-associated and newly described type strains.</title>
        <authorList>
            <person name="Whitman W."/>
        </authorList>
    </citation>
    <scope>NUCLEOTIDE SEQUENCE [LARGE SCALE GENOMIC DNA]</scope>
    <source>
        <strain evidence="3 4">VKM Ac-2527</strain>
    </source>
</reference>
<sequence length="616" mass="66062">MDCTLTEARFLSLLARDAPAEEYDEPVRAAVAEGAAPEEIEELQRAKVLALRVRRALEHRRRREIELEALFETAGDLAGLQDVDAVLNAIVRRARTLLHTDVAYLTLIDPDRGDTYMRATAGVVSATFQRVRLAMGAGLGGLVADTSSPYATDDYAADHRFDHVNDVDSAVADEGLVAILGVPLLLGPQVLGVLFAADRSRRPFARDEISLLCSLAAHAAISIDGARLLEEARAAVRELDAANTLVRRHSRAVERAAEAHDRFADLALRGGGVDEVAAAVTEVIGGELIVLEGVDDAPAAWREAVAASRAEGRAVCRDGTWVAAVVAGSEEFGALVLRGRRDLEGADQRVLERAALVTALLQLMNRTAMETENRIRGELISDLVTNGERAGDALRERARQVGFNCDGEFAVVVAETDRERLHRLAFAAGHLASQSEGIAGLHQERAVLLLPGEEAGAAARRLAKELAVAIGQPVTVGAAGPVSGPERVPKAHAEAQRCLEALTALGRCGDGTSSRELGFMGVLLGEAEGVEGFVNNVLGPVLEYDERRGTGLIQTLETYFANGGNLTRAKDDLHVHVNTVAQRLDRVSQLLGNDWHEAEPALEIQLALKLHRLIRS</sequence>
<dbReference type="Pfam" id="PF01590">
    <property type="entry name" value="GAF"/>
    <property type="match status" value="1"/>
</dbReference>
<name>A0A4R6JJ86_9ACTN</name>
<dbReference type="Proteomes" id="UP000295388">
    <property type="component" value="Unassembled WGS sequence"/>
</dbReference>
<proteinExistence type="inferred from homology"/>
<keyword evidence="4" id="KW-1185">Reference proteome</keyword>
<dbReference type="InterPro" id="IPR003018">
    <property type="entry name" value="GAF"/>
</dbReference>
<dbReference type="InterPro" id="IPR029016">
    <property type="entry name" value="GAF-like_dom_sf"/>
</dbReference>
<dbReference type="EMBL" id="SNWQ01000023">
    <property type="protein sequence ID" value="TDO35201.1"/>
    <property type="molecule type" value="Genomic_DNA"/>
</dbReference>
<dbReference type="InterPro" id="IPR042070">
    <property type="entry name" value="PucR_C-HTH_sf"/>
</dbReference>
<evidence type="ECO:0000313" key="3">
    <source>
        <dbReference type="EMBL" id="TDO35201.1"/>
    </source>
</evidence>
<comment type="caution">
    <text evidence="3">The sequence shown here is derived from an EMBL/GenBank/DDBJ whole genome shotgun (WGS) entry which is preliminary data.</text>
</comment>
<dbReference type="Gene3D" id="1.10.10.2840">
    <property type="entry name" value="PucR C-terminal helix-turn-helix domain"/>
    <property type="match status" value="1"/>
</dbReference>
<organism evidence="3 4">
    <name type="scientific">Kribbella caucasensis</name>
    <dbReference type="NCBI Taxonomy" id="2512215"/>
    <lineage>
        <taxon>Bacteria</taxon>
        <taxon>Bacillati</taxon>
        <taxon>Actinomycetota</taxon>
        <taxon>Actinomycetes</taxon>
        <taxon>Propionibacteriales</taxon>
        <taxon>Kribbellaceae</taxon>
        <taxon>Kribbella</taxon>
    </lineage>
</organism>
<dbReference type="AlphaFoldDB" id="A0A4R6JJ86"/>
<dbReference type="InterPro" id="IPR041522">
    <property type="entry name" value="CdaR_GGDEF"/>
</dbReference>
<dbReference type="SMART" id="SM00065">
    <property type="entry name" value="GAF"/>
    <property type="match status" value="1"/>
</dbReference>
<dbReference type="Pfam" id="PF13556">
    <property type="entry name" value="HTH_30"/>
    <property type="match status" value="1"/>
</dbReference>
<dbReference type="InterPro" id="IPR025736">
    <property type="entry name" value="PucR_C-HTH_dom"/>
</dbReference>
<accession>A0A4R6JJ86</accession>
<evidence type="ECO:0000259" key="2">
    <source>
        <dbReference type="SMART" id="SM00065"/>
    </source>
</evidence>
<keyword evidence="3" id="KW-0238">DNA-binding</keyword>
<feature type="domain" description="GAF" evidence="2">
    <location>
        <begin position="82"/>
        <end position="233"/>
    </location>
</feature>
<dbReference type="PANTHER" id="PTHR33744:SF1">
    <property type="entry name" value="DNA-BINDING TRANSCRIPTIONAL ACTIVATOR ADER"/>
    <property type="match status" value="1"/>
</dbReference>
<dbReference type="Gene3D" id="3.30.450.40">
    <property type="match status" value="1"/>
</dbReference>
<dbReference type="InterPro" id="IPR051448">
    <property type="entry name" value="CdaR-like_regulators"/>
</dbReference>
<evidence type="ECO:0000313" key="4">
    <source>
        <dbReference type="Proteomes" id="UP000295388"/>
    </source>
</evidence>
<dbReference type="GO" id="GO:0003677">
    <property type="term" value="F:DNA binding"/>
    <property type="evidence" value="ECO:0007669"/>
    <property type="project" value="UniProtKB-KW"/>
</dbReference>
<comment type="similarity">
    <text evidence="1">Belongs to the CdaR family.</text>
</comment>
<dbReference type="SUPFAM" id="SSF55781">
    <property type="entry name" value="GAF domain-like"/>
    <property type="match status" value="1"/>
</dbReference>
<dbReference type="OrthoDB" id="8026818at2"/>
<dbReference type="PANTHER" id="PTHR33744">
    <property type="entry name" value="CARBOHYDRATE DIACID REGULATOR"/>
    <property type="match status" value="1"/>
</dbReference>
<dbReference type="Pfam" id="PF17853">
    <property type="entry name" value="GGDEF_2"/>
    <property type="match status" value="1"/>
</dbReference>
<gene>
    <name evidence="3" type="ORF">EV643_1237</name>
</gene>